<keyword evidence="4" id="KW-0413">Isomerase</keyword>
<dbReference type="CDD" id="cd02869">
    <property type="entry name" value="PseudoU_synth_RluA_like"/>
    <property type="match status" value="1"/>
</dbReference>
<proteinExistence type="inferred from homology"/>
<dbReference type="Proteomes" id="UP000286482">
    <property type="component" value="Unassembled WGS sequence"/>
</dbReference>
<evidence type="ECO:0000256" key="15">
    <source>
        <dbReference type="ARBA" id="ARBA00043143"/>
    </source>
</evidence>
<keyword evidence="2" id="KW-0698">rRNA processing</keyword>
<dbReference type="GO" id="GO:0160151">
    <property type="term" value="F:tRNA pseudouridine(32) synthase activity"/>
    <property type="evidence" value="ECO:0007669"/>
    <property type="project" value="UniProtKB-EC"/>
</dbReference>
<keyword evidence="18" id="KW-1185">Reference proteome</keyword>
<accession>A0A420E7I8</accession>
<evidence type="ECO:0000256" key="1">
    <source>
        <dbReference type="ARBA" id="ARBA00010876"/>
    </source>
</evidence>
<dbReference type="InterPro" id="IPR006145">
    <property type="entry name" value="PsdUridine_synth_RsuA/RluA"/>
</dbReference>
<reference evidence="17 18" key="1">
    <citation type="submission" date="2018-09" db="EMBL/GenBank/DDBJ databases">
        <authorList>
            <person name="Wang Z."/>
        </authorList>
    </citation>
    <scope>NUCLEOTIDE SEQUENCE [LARGE SCALE GENOMIC DNA]</scope>
    <source>
        <strain evidence="17 18">ALS 81</strain>
    </source>
</reference>
<evidence type="ECO:0000256" key="14">
    <source>
        <dbReference type="ARBA" id="ARBA00042883"/>
    </source>
</evidence>
<sequence>MRPAFIYAPPQTPWLRVVYQDDTIVVFDKPAGLLTVPGRAAEHQDSLWLRAVERWPSIKVIHRLDMATSGLVLMALGSTSQSHLSRQFAARSVDKHYVAQCYGQCPDSEGLISLAMRCDWNNRPRQVIDLYAGKPAQTKWTLLQQKETSFTVRLQPITGRSHQLRLHMLSLGTPIVGDEFYAHPRAKHFAKRMHLHAAGLTILHPGNHESISFESSASFV</sequence>
<dbReference type="PROSITE" id="PS01129">
    <property type="entry name" value="PSI_RLU"/>
    <property type="match status" value="1"/>
</dbReference>
<evidence type="ECO:0000256" key="11">
    <source>
        <dbReference type="ARBA" id="ARBA00041266"/>
    </source>
</evidence>
<comment type="caution">
    <text evidence="17">The sequence shown here is derived from an EMBL/GenBank/DDBJ whole genome shotgun (WGS) entry which is preliminary data.</text>
</comment>
<comment type="similarity">
    <text evidence="1">Belongs to the pseudouridine synthase RluA family.</text>
</comment>
<comment type="function">
    <text evidence="7">Dual specificity enzyme that catalyzes the synthesis of pseudouridine from uracil-746 in 23S ribosomal RNA and from uracil-32 in the anticodon stem and loop of transfer RNAs.</text>
</comment>
<dbReference type="InterPro" id="IPR050188">
    <property type="entry name" value="RluA_PseudoU_synthase"/>
</dbReference>
<evidence type="ECO:0000256" key="7">
    <source>
        <dbReference type="ARBA" id="ARBA00037305"/>
    </source>
</evidence>
<evidence type="ECO:0000256" key="4">
    <source>
        <dbReference type="ARBA" id="ARBA00023235"/>
    </source>
</evidence>
<organism evidence="17 18">
    <name type="scientific">Alginatibacterium sediminis</name>
    <dbReference type="NCBI Taxonomy" id="2164068"/>
    <lineage>
        <taxon>Bacteria</taxon>
        <taxon>Pseudomonadati</taxon>
        <taxon>Pseudomonadota</taxon>
        <taxon>Gammaproteobacteria</taxon>
        <taxon>Alteromonadales</taxon>
        <taxon>Alteromonadaceae</taxon>
        <taxon>Alginatibacterium</taxon>
    </lineage>
</organism>
<evidence type="ECO:0000256" key="3">
    <source>
        <dbReference type="ARBA" id="ARBA00022694"/>
    </source>
</evidence>
<dbReference type="Gene3D" id="3.30.2350.10">
    <property type="entry name" value="Pseudouridine synthase"/>
    <property type="match status" value="1"/>
</dbReference>
<dbReference type="Pfam" id="PF00849">
    <property type="entry name" value="PseudoU_synth_2"/>
    <property type="match status" value="1"/>
</dbReference>
<dbReference type="InterPro" id="IPR020103">
    <property type="entry name" value="PsdUridine_synth_cat_dom_sf"/>
</dbReference>
<dbReference type="EC" id="5.4.99.28" evidence="8"/>
<dbReference type="EMBL" id="RAQO01000009">
    <property type="protein sequence ID" value="RKF14547.1"/>
    <property type="molecule type" value="Genomic_DNA"/>
</dbReference>
<evidence type="ECO:0000256" key="8">
    <source>
        <dbReference type="ARBA" id="ARBA00038944"/>
    </source>
</evidence>
<evidence type="ECO:0000313" key="17">
    <source>
        <dbReference type="EMBL" id="RKF14547.1"/>
    </source>
</evidence>
<evidence type="ECO:0000256" key="6">
    <source>
        <dbReference type="ARBA" id="ARBA00036916"/>
    </source>
</evidence>
<evidence type="ECO:0000256" key="12">
    <source>
        <dbReference type="ARBA" id="ARBA00042372"/>
    </source>
</evidence>
<gene>
    <name evidence="17" type="ORF">DBZ36_18040</name>
</gene>
<comment type="catalytic activity">
    <reaction evidence="5">
        <text>uridine(32) in tRNA = pseudouridine(32) in tRNA</text>
        <dbReference type="Rhea" id="RHEA:42544"/>
        <dbReference type="Rhea" id="RHEA-COMP:10107"/>
        <dbReference type="Rhea" id="RHEA-COMP:10108"/>
        <dbReference type="ChEBI" id="CHEBI:65314"/>
        <dbReference type="ChEBI" id="CHEBI:65315"/>
        <dbReference type="EC" id="5.4.99.28"/>
    </reaction>
</comment>
<dbReference type="AlphaFoldDB" id="A0A420E7I8"/>
<evidence type="ECO:0000256" key="10">
    <source>
        <dbReference type="ARBA" id="ARBA00039988"/>
    </source>
</evidence>
<keyword evidence="3" id="KW-0819">tRNA processing</keyword>
<dbReference type="GO" id="GO:0000455">
    <property type="term" value="P:enzyme-directed rRNA pseudouridine synthesis"/>
    <property type="evidence" value="ECO:0007669"/>
    <property type="project" value="TreeGrafter"/>
</dbReference>
<evidence type="ECO:0000256" key="5">
    <source>
        <dbReference type="ARBA" id="ARBA00036184"/>
    </source>
</evidence>
<dbReference type="GO" id="GO:0160142">
    <property type="term" value="F:23S rRNA pseudouridine(746) synthase activity"/>
    <property type="evidence" value="ECO:0007669"/>
    <property type="project" value="UniProtKB-EC"/>
</dbReference>
<evidence type="ECO:0000256" key="9">
    <source>
        <dbReference type="ARBA" id="ARBA00038945"/>
    </source>
</evidence>
<dbReference type="PANTHER" id="PTHR21600:SF91">
    <property type="entry name" value="DUAL-SPECIFICITY RNA PSEUDOURIDINE SYNTHASE RLUA"/>
    <property type="match status" value="1"/>
</dbReference>
<evidence type="ECO:0000259" key="16">
    <source>
        <dbReference type="Pfam" id="PF00849"/>
    </source>
</evidence>
<dbReference type="GO" id="GO:0008033">
    <property type="term" value="P:tRNA processing"/>
    <property type="evidence" value="ECO:0007669"/>
    <property type="project" value="UniProtKB-KW"/>
</dbReference>
<comment type="catalytic activity">
    <reaction evidence="6">
        <text>uridine(746) in 23S rRNA = pseudouridine(746) in 23S rRNA</text>
        <dbReference type="Rhea" id="RHEA:42548"/>
        <dbReference type="Rhea" id="RHEA-COMP:10109"/>
        <dbReference type="Rhea" id="RHEA-COMP:10110"/>
        <dbReference type="ChEBI" id="CHEBI:65314"/>
        <dbReference type="ChEBI" id="CHEBI:65315"/>
        <dbReference type="EC" id="5.4.99.29"/>
    </reaction>
</comment>
<protein>
    <recommendedName>
        <fullName evidence="10">Dual-specificity RNA pseudouridine synthase RluA</fullName>
        <ecNumber evidence="8">5.4.99.28</ecNumber>
        <ecNumber evidence="9">5.4.99.29</ecNumber>
    </recommendedName>
    <alternativeName>
        <fullName evidence="11">23S rRNA pseudouridine(746) synthase</fullName>
    </alternativeName>
    <alternativeName>
        <fullName evidence="14">Ribosomal large subunit pseudouridine synthase A</fullName>
    </alternativeName>
    <alternativeName>
        <fullName evidence="13">rRNA pseudouridylate synthase A</fullName>
    </alternativeName>
    <alternativeName>
        <fullName evidence="15">rRNA-uridine isomerase A</fullName>
    </alternativeName>
    <alternativeName>
        <fullName evidence="12">tRNA pseudouridine(32) synthase</fullName>
    </alternativeName>
</protein>
<feature type="domain" description="Pseudouridine synthase RsuA/RluA-like" evidence="16">
    <location>
        <begin position="24"/>
        <end position="169"/>
    </location>
</feature>
<evidence type="ECO:0000313" key="18">
    <source>
        <dbReference type="Proteomes" id="UP000286482"/>
    </source>
</evidence>
<evidence type="ECO:0000256" key="13">
    <source>
        <dbReference type="ARBA" id="ARBA00042844"/>
    </source>
</evidence>
<evidence type="ECO:0000256" key="2">
    <source>
        <dbReference type="ARBA" id="ARBA00022552"/>
    </source>
</evidence>
<dbReference type="SUPFAM" id="SSF55120">
    <property type="entry name" value="Pseudouridine synthase"/>
    <property type="match status" value="1"/>
</dbReference>
<dbReference type="EC" id="5.4.99.29" evidence="9"/>
<dbReference type="InterPro" id="IPR006224">
    <property type="entry name" value="PsdUridine_synth_RluA-like_CS"/>
</dbReference>
<dbReference type="GO" id="GO:0003723">
    <property type="term" value="F:RNA binding"/>
    <property type="evidence" value="ECO:0007669"/>
    <property type="project" value="InterPro"/>
</dbReference>
<dbReference type="OrthoDB" id="9785808at2"/>
<name>A0A420E7I8_9ALTE</name>
<dbReference type="RefSeq" id="WP_120356358.1">
    <property type="nucleotide sequence ID" value="NZ_RAQO01000009.1"/>
</dbReference>
<dbReference type="PANTHER" id="PTHR21600">
    <property type="entry name" value="MITOCHONDRIAL RNA PSEUDOURIDINE SYNTHASE"/>
    <property type="match status" value="1"/>
</dbReference>